<dbReference type="InterPro" id="IPR001841">
    <property type="entry name" value="Znf_RING"/>
</dbReference>
<keyword evidence="4 6" id="KW-0863">Zinc-finger</keyword>
<dbReference type="PROSITE" id="PS00518">
    <property type="entry name" value="ZF_RING_1"/>
    <property type="match status" value="1"/>
</dbReference>
<dbReference type="CDD" id="cd00060">
    <property type="entry name" value="FHA"/>
    <property type="match status" value="2"/>
</dbReference>
<dbReference type="Gene3D" id="3.30.40.10">
    <property type="entry name" value="Zinc/RING finger domain, C3HC4 (zinc finger)"/>
    <property type="match status" value="1"/>
</dbReference>
<feature type="domain" description="RING-type" evidence="9">
    <location>
        <begin position="421"/>
        <end position="459"/>
    </location>
</feature>
<dbReference type="PANTHER" id="PTHR23327">
    <property type="entry name" value="RING FINGER PROTEIN 127"/>
    <property type="match status" value="1"/>
</dbReference>
<dbReference type="InterPro" id="IPR017907">
    <property type="entry name" value="Znf_RING_CS"/>
</dbReference>
<evidence type="ECO:0000256" key="3">
    <source>
        <dbReference type="ARBA" id="ARBA00022723"/>
    </source>
</evidence>
<feature type="domain" description="FHA" evidence="8">
    <location>
        <begin position="770"/>
        <end position="830"/>
    </location>
</feature>
<feature type="region of interest" description="Disordered" evidence="7">
    <location>
        <begin position="173"/>
        <end position="220"/>
    </location>
</feature>
<feature type="compositionally biased region" description="Polar residues" evidence="7">
    <location>
        <begin position="137"/>
        <end position="158"/>
    </location>
</feature>
<evidence type="ECO:0000259" key="8">
    <source>
        <dbReference type="PROSITE" id="PS50006"/>
    </source>
</evidence>
<sequence length="906" mass="99480">MESDSIPRETTGAHRTNDASVYGQPLDGVVHSPKDRETGLGNDTVVSASSLKRRSLAVEMELHQKRPATCDSSDRLREVVSTVFTDLSHDGCDVTSGLAGAQCVIGGSSGVAASSTSGISPSSTTDLGHFGLRSSPRGMNTSGQSSVTGTSPGSTDLGQSPFHMVNVTAMGTSTGIDMGTSRGSSDMDSDMGLGEDDHMGTSRGSSDVDSDVNPGSVHRGCMEYSPVVERDTSICVDQSSIGTQKSVCTTQHTSRDRVECGMAEPLNFPDCYRSNNRGELPHVPIRDYEDDGPGHGGVPSEAESISMSVPHCGGLELLESYPATNDYVGLSQIDNPVCMSQLDNTAILDTMLGPTRSNDESMSNVLSDSVGMRGQSDTMTSIEIRRLSNGSVNLASDCGDVKRQIVVDENLTNTILKDLICSICLEYFYFPVTLCCGHTFCRYCIGHLRLAGKFCPLCRKEVGRPPSVNTIMWNLVKALKIRKRMPLPPPPRDVLVEEEKLWWEEHCLKPFMSLPLFLRIMFGDIVQTPPFFDDVCTCVVDYFDRHSTWSKAKWVFTIEDSHVLRRLVGFDSNDLEATSTRLHVWVENYLSNNPHLCVSSDDPYPFIFKVYSDINHKIDGITFNAMNIHHRLPWDAGRHIKSLLHLPHSSVSLSHLVFVPCGQGGIGLLDCGSTIGTMVKLQGQRTLQDGDRIHVGDKHEVDVILSDDSGDMSYDNFRWDPVKKEVVDMTSPDSANWDLSSLEPIDCPLKLRIYADTQEERDVWTCPKGVILGRGPQTQSAFKKLSITTQNGYISREHCLIYYDGSRDPGQRWILRDMSTLGTFLKLKPFQQPVPIEPGFIFKVGQCKVEVCNANDVMSRRTPNSPAALILSQLIHNHFSNVAASMPPEHLEGANVVQSSSLQPEV</sequence>
<dbReference type="SUPFAM" id="SSF57850">
    <property type="entry name" value="RING/U-box"/>
    <property type="match status" value="1"/>
</dbReference>
<feature type="region of interest" description="Disordered" evidence="7">
    <location>
        <begin position="1"/>
        <end position="27"/>
    </location>
</feature>
<feature type="compositionally biased region" description="Basic and acidic residues" evidence="7">
    <location>
        <begin position="1"/>
        <end position="17"/>
    </location>
</feature>
<evidence type="ECO:0000256" key="4">
    <source>
        <dbReference type="ARBA" id="ARBA00022771"/>
    </source>
</evidence>
<comment type="similarity">
    <text evidence="1">Belongs to the CHFR family.</text>
</comment>
<organism evidence="10 11">
    <name type="scientific">Babesia ovis</name>
    <dbReference type="NCBI Taxonomy" id="5869"/>
    <lineage>
        <taxon>Eukaryota</taxon>
        <taxon>Sar</taxon>
        <taxon>Alveolata</taxon>
        <taxon>Apicomplexa</taxon>
        <taxon>Aconoidasida</taxon>
        <taxon>Piroplasmida</taxon>
        <taxon>Babesiidae</taxon>
        <taxon>Babesia</taxon>
    </lineage>
</organism>
<evidence type="ECO:0000313" key="11">
    <source>
        <dbReference type="Proteomes" id="UP001057455"/>
    </source>
</evidence>
<dbReference type="EMBL" id="BLIY01000022">
    <property type="protein sequence ID" value="GFE55470.1"/>
    <property type="molecule type" value="Genomic_DNA"/>
</dbReference>
<evidence type="ECO:0000256" key="1">
    <source>
        <dbReference type="ARBA" id="ARBA00005797"/>
    </source>
</evidence>
<dbReference type="Gene3D" id="2.60.200.20">
    <property type="match status" value="2"/>
</dbReference>
<feature type="region of interest" description="Disordered" evidence="7">
    <location>
        <begin position="131"/>
        <end position="158"/>
    </location>
</feature>
<dbReference type="Pfam" id="PF13920">
    <property type="entry name" value="zf-C3HC4_3"/>
    <property type="match status" value="1"/>
</dbReference>
<evidence type="ECO:0000256" key="7">
    <source>
        <dbReference type="SAM" id="MobiDB-lite"/>
    </source>
</evidence>
<dbReference type="Pfam" id="PF00498">
    <property type="entry name" value="FHA"/>
    <property type="match status" value="2"/>
</dbReference>
<keyword evidence="3" id="KW-0479">Metal-binding</keyword>
<evidence type="ECO:0000256" key="5">
    <source>
        <dbReference type="ARBA" id="ARBA00022833"/>
    </source>
</evidence>
<dbReference type="SMART" id="SM00184">
    <property type="entry name" value="RING"/>
    <property type="match status" value="1"/>
</dbReference>
<proteinExistence type="inferred from homology"/>
<keyword evidence="11" id="KW-1185">Reference proteome</keyword>
<dbReference type="AlphaFoldDB" id="A0A9W5WVV8"/>
<dbReference type="OrthoDB" id="6105938at2759"/>
<evidence type="ECO:0000313" key="10">
    <source>
        <dbReference type="EMBL" id="GFE55470.1"/>
    </source>
</evidence>
<name>A0A9W5WVV8_BABOV</name>
<evidence type="ECO:0000259" key="9">
    <source>
        <dbReference type="PROSITE" id="PS50089"/>
    </source>
</evidence>
<dbReference type="InterPro" id="IPR000253">
    <property type="entry name" value="FHA_dom"/>
</dbReference>
<dbReference type="GO" id="GO:0008270">
    <property type="term" value="F:zinc ion binding"/>
    <property type="evidence" value="ECO:0007669"/>
    <property type="project" value="UniProtKB-KW"/>
</dbReference>
<dbReference type="Proteomes" id="UP001057455">
    <property type="component" value="Unassembled WGS sequence"/>
</dbReference>
<comment type="caution">
    <text evidence="10">The sequence shown here is derived from an EMBL/GenBank/DDBJ whole genome shotgun (WGS) entry which is preliminary data.</text>
</comment>
<dbReference type="SMART" id="SM00240">
    <property type="entry name" value="FHA"/>
    <property type="match status" value="2"/>
</dbReference>
<dbReference type="InterPro" id="IPR013083">
    <property type="entry name" value="Znf_RING/FYVE/PHD"/>
</dbReference>
<protein>
    <recommendedName>
        <fullName evidence="2">E3 ubiquitin-protein ligase CHFR</fullName>
    </recommendedName>
</protein>
<evidence type="ECO:0000256" key="2">
    <source>
        <dbReference type="ARBA" id="ARBA00017908"/>
    </source>
</evidence>
<dbReference type="PROSITE" id="PS50006">
    <property type="entry name" value="FHA_DOMAIN"/>
    <property type="match status" value="1"/>
</dbReference>
<dbReference type="SUPFAM" id="SSF49879">
    <property type="entry name" value="SMAD/FHA domain"/>
    <property type="match status" value="2"/>
</dbReference>
<dbReference type="InterPro" id="IPR008984">
    <property type="entry name" value="SMAD_FHA_dom_sf"/>
</dbReference>
<reference evidence="10" key="1">
    <citation type="submission" date="2019-12" db="EMBL/GenBank/DDBJ databases">
        <title>Genome sequence of Babesia ovis.</title>
        <authorList>
            <person name="Yamagishi J."/>
            <person name="Sevinc F."/>
            <person name="Xuan X."/>
        </authorList>
    </citation>
    <scope>NUCLEOTIDE SEQUENCE</scope>
    <source>
        <strain evidence="10">Selcuk</strain>
    </source>
</reference>
<accession>A0A9W5WVV8</accession>
<gene>
    <name evidence="10" type="ORF">BaOVIS_028740</name>
</gene>
<dbReference type="PROSITE" id="PS50089">
    <property type="entry name" value="ZF_RING_2"/>
    <property type="match status" value="1"/>
</dbReference>
<evidence type="ECO:0000256" key="6">
    <source>
        <dbReference type="PROSITE-ProRule" id="PRU00175"/>
    </source>
</evidence>
<feature type="compositionally biased region" description="Low complexity" evidence="7">
    <location>
        <begin position="177"/>
        <end position="192"/>
    </location>
</feature>
<keyword evidence="5" id="KW-0862">Zinc</keyword>